<dbReference type="EMBL" id="WIXI01000022">
    <property type="protein sequence ID" value="MQY44685.1"/>
    <property type="molecule type" value="Genomic_DNA"/>
</dbReference>
<feature type="transmembrane region" description="Helical" evidence="1">
    <location>
        <begin position="89"/>
        <end position="108"/>
    </location>
</feature>
<feature type="transmembrane region" description="Helical" evidence="1">
    <location>
        <begin position="20"/>
        <end position="44"/>
    </location>
</feature>
<organism evidence="2 3">
    <name type="scientific">Endobacterium cereale</name>
    <dbReference type="NCBI Taxonomy" id="2663029"/>
    <lineage>
        <taxon>Bacteria</taxon>
        <taxon>Pseudomonadati</taxon>
        <taxon>Pseudomonadota</taxon>
        <taxon>Alphaproteobacteria</taxon>
        <taxon>Hyphomicrobiales</taxon>
        <taxon>Rhizobiaceae</taxon>
        <taxon>Endobacterium</taxon>
    </lineage>
</organism>
<dbReference type="RefSeq" id="WP_153352238.1">
    <property type="nucleotide sequence ID" value="NZ_JAYKOO010000003.1"/>
</dbReference>
<reference evidence="2 3" key="1">
    <citation type="submission" date="2019-11" db="EMBL/GenBank/DDBJ databases">
        <title>Genome analysis of Rhizobacterium cereale a novel genus and species isolated from maize roots in North Spain.</title>
        <authorList>
            <person name="Menendez E."/>
            <person name="Flores-Felix J.D."/>
            <person name="Ramirez-Bahena M.-H."/>
            <person name="Igual J.M."/>
            <person name="Garcia-Fraile P."/>
            <person name="Peix A."/>
            <person name="Velazquez E."/>
        </authorList>
    </citation>
    <scope>NUCLEOTIDE SEQUENCE [LARGE SCALE GENOMIC DNA]</scope>
    <source>
        <strain evidence="2 3">RZME27</strain>
    </source>
</reference>
<proteinExistence type="predicted"/>
<feature type="transmembrane region" description="Helical" evidence="1">
    <location>
        <begin position="56"/>
        <end position="77"/>
    </location>
</feature>
<protein>
    <submittedName>
        <fullName evidence="2">Uncharacterized protein</fullName>
    </submittedName>
</protein>
<gene>
    <name evidence="2" type="ORF">GAO09_01180</name>
</gene>
<dbReference type="Proteomes" id="UP000435138">
    <property type="component" value="Unassembled WGS sequence"/>
</dbReference>
<keyword evidence="1" id="KW-0472">Membrane</keyword>
<keyword evidence="3" id="KW-1185">Reference proteome</keyword>
<feature type="transmembrane region" description="Helical" evidence="1">
    <location>
        <begin position="120"/>
        <end position="140"/>
    </location>
</feature>
<accession>A0A6A8A1B5</accession>
<keyword evidence="1" id="KW-1133">Transmembrane helix</keyword>
<comment type="caution">
    <text evidence="2">The sequence shown here is derived from an EMBL/GenBank/DDBJ whole genome shotgun (WGS) entry which is preliminary data.</text>
</comment>
<evidence type="ECO:0000313" key="3">
    <source>
        <dbReference type="Proteomes" id="UP000435138"/>
    </source>
</evidence>
<keyword evidence="1" id="KW-0812">Transmembrane</keyword>
<name>A0A6A8A1B5_9HYPH</name>
<dbReference type="AlphaFoldDB" id="A0A6A8A1B5"/>
<sequence length="150" mass="16697">MDYVSATGPDGQMSTLPYVTVLAAIEAMRWIIPPVLIAWLCFALKLRPQLRVLIVVFNWSTLPIFVINAIVLLLFLLPLQHEEFAMQFWLGQLAIFLIFGVLELAATVRAFRNVIGGYPFKALALAIPGVVLLNYLAVTLEKAAGIHIDY</sequence>
<evidence type="ECO:0000313" key="2">
    <source>
        <dbReference type="EMBL" id="MQY44685.1"/>
    </source>
</evidence>
<evidence type="ECO:0000256" key="1">
    <source>
        <dbReference type="SAM" id="Phobius"/>
    </source>
</evidence>